<feature type="chain" id="PRO_5033026563" evidence="3">
    <location>
        <begin position="38"/>
        <end position="330"/>
    </location>
</feature>
<feature type="transmembrane region" description="Helical" evidence="2">
    <location>
        <begin position="269"/>
        <end position="292"/>
    </location>
</feature>
<dbReference type="Proteomes" id="UP000595636">
    <property type="component" value="Chromosome"/>
</dbReference>
<sequence>MQTRGSGTTRHRSARPVQILSALCLAAALALTGCTGADDIGGASSDSNKAAGAPGANEAGAGAADSDAGSGKKEQAAAPRLTAHIIHTASLTVQVKDVPKSLAETRTVVENAGGMVGNETTDRDSKGRERSRVVLRVPADKYEEVLTELEGSGKLLDRRAKAEDVTEQVVDVESRIKSQRASVVRIRELMDQATRLSDVVTLEGELSTRQADLESLLAQQASLKDRTSLATITLSLSETPVKKVVEDDDPGFADALGGGWDAFVTMFRWIALALGAVLPFLVGTALLLFLWARFLRGRTPARPVAAAPSGAGTGSLPVAPPVRGEGDDKD</sequence>
<dbReference type="PROSITE" id="PS51257">
    <property type="entry name" value="PROKAR_LIPOPROTEIN"/>
    <property type="match status" value="1"/>
</dbReference>
<accession>A0A7T7I386</accession>
<dbReference type="KEGG" id="slf:JEQ17_12580"/>
<evidence type="ECO:0000256" key="2">
    <source>
        <dbReference type="SAM" id="Phobius"/>
    </source>
</evidence>
<evidence type="ECO:0000256" key="1">
    <source>
        <dbReference type="SAM" id="MobiDB-lite"/>
    </source>
</evidence>
<keyword evidence="3" id="KW-0732">Signal</keyword>
<evidence type="ECO:0000313" key="5">
    <source>
        <dbReference type="EMBL" id="QQM40224.1"/>
    </source>
</evidence>
<reference evidence="5 6" key="1">
    <citation type="submission" date="2020-12" db="EMBL/GenBank/DDBJ databases">
        <title>A novel species.</title>
        <authorList>
            <person name="Li K."/>
        </authorList>
    </citation>
    <scope>NUCLEOTIDE SEQUENCE [LARGE SCALE GENOMIC DNA]</scope>
    <source>
        <strain evidence="5 6">ZYC-3</strain>
    </source>
</reference>
<feature type="compositionally biased region" description="Low complexity" evidence="1">
    <location>
        <begin position="50"/>
        <end position="69"/>
    </location>
</feature>
<dbReference type="AlphaFoldDB" id="A0A7T7I386"/>
<feature type="domain" description="DUF4349" evidence="4">
    <location>
        <begin position="84"/>
        <end position="291"/>
    </location>
</feature>
<protein>
    <submittedName>
        <fullName evidence="5">DUF4349 domain-containing protein</fullName>
    </submittedName>
</protein>
<dbReference type="EMBL" id="CP066831">
    <property type="protein sequence ID" value="QQM40224.1"/>
    <property type="molecule type" value="Genomic_DNA"/>
</dbReference>
<dbReference type="Pfam" id="PF14257">
    <property type="entry name" value="DUF4349"/>
    <property type="match status" value="1"/>
</dbReference>
<keyword evidence="6" id="KW-1185">Reference proteome</keyword>
<dbReference type="InterPro" id="IPR025645">
    <property type="entry name" value="DUF4349"/>
</dbReference>
<evidence type="ECO:0000313" key="6">
    <source>
        <dbReference type="Proteomes" id="UP000595636"/>
    </source>
</evidence>
<name>A0A7T7I386_9ACTN</name>
<keyword evidence="2" id="KW-0472">Membrane</keyword>
<keyword evidence="2" id="KW-0812">Transmembrane</keyword>
<dbReference type="RefSeq" id="WP_200395348.1">
    <property type="nucleotide sequence ID" value="NZ_CP066831.1"/>
</dbReference>
<keyword evidence="2" id="KW-1133">Transmembrane helix</keyword>
<organism evidence="5 6">
    <name type="scientific">Streptomyces liliifuscus</name>
    <dbReference type="NCBI Taxonomy" id="2797636"/>
    <lineage>
        <taxon>Bacteria</taxon>
        <taxon>Bacillati</taxon>
        <taxon>Actinomycetota</taxon>
        <taxon>Actinomycetes</taxon>
        <taxon>Kitasatosporales</taxon>
        <taxon>Streptomycetaceae</taxon>
        <taxon>Streptomyces</taxon>
    </lineage>
</organism>
<feature type="region of interest" description="Disordered" evidence="1">
    <location>
        <begin position="44"/>
        <end position="78"/>
    </location>
</feature>
<proteinExistence type="predicted"/>
<feature type="region of interest" description="Disordered" evidence="1">
    <location>
        <begin position="304"/>
        <end position="330"/>
    </location>
</feature>
<evidence type="ECO:0000256" key="3">
    <source>
        <dbReference type="SAM" id="SignalP"/>
    </source>
</evidence>
<evidence type="ECO:0000259" key="4">
    <source>
        <dbReference type="Pfam" id="PF14257"/>
    </source>
</evidence>
<feature type="signal peptide" evidence="3">
    <location>
        <begin position="1"/>
        <end position="37"/>
    </location>
</feature>
<gene>
    <name evidence="5" type="ORF">JEQ17_12580</name>
</gene>